<feature type="compositionally biased region" description="Low complexity" evidence="9">
    <location>
        <begin position="748"/>
        <end position="763"/>
    </location>
</feature>
<dbReference type="Gene3D" id="1.10.510.10">
    <property type="entry name" value="Transferase(Phosphotransferase) domain 1"/>
    <property type="match status" value="1"/>
</dbReference>
<feature type="compositionally biased region" description="Low complexity" evidence="9">
    <location>
        <begin position="437"/>
        <end position="452"/>
    </location>
</feature>
<evidence type="ECO:0000313" key="12">
    <source>
        <dbReference type="Proteomes" id="UP001383192"/>
    </source>
</evidence>
<dbReference type="GO" id="GO:0007015">
    <property type="term" value="P:actin filament organization"/>
    <property type="evidence" value="ECO:0007669"/>
    <property type="project" value="TreeGrafter"/>
</dbReference>
<feature type="compositionally biased region" description="Low complexity" evidence="9">
    <location>
        <begin position="1042"/>
        <end position="1053"/>
    </location>
</feature>
<feature type="compositionally biased region" description="Low complexity" evidence="9">
    <location>
        <begin position="552"/>
        <end position="564"/>
    </location>
</feature>
<evidence type="ECO:0000256" key="9">
    <source>
        <dbReference type="SAM" id="MobiDB-lite"/>
    </source>
</evidence>
<dbReference type="PANTHER" id="PTHR22967">
    <property type="entry name" value="SERINE/THREONINE PROTEIN KINASE"/>
    <property type="match status" value="1"/>
</dbReference>
<keyword evidence="6" id="KW-0067">ATP-binding</keyword>
<feature type="compositionally biased region" description="Polar residues" evidence="9">
    <location>
        <begin position="874"/>
        <end position="891"/>
    </location>
</feature>
<evidence type="ECO:0000256" key="7">
    <source>
        <dbReference type="ARBA" id="ARBA00047899"/>
    </source>
</evidence>
<feature type="region of interest" description="Disordered" evidence="9">
    <location>
        <begin position="313"/>
        <end position="335"/>
    </location>
</feature>
<comment type="catalytic activity">
    <reaction evidence="8">
        <text>L-seryl-[protein] + ATP = O-phospho-L-seryl-[protein] + ADP + H(+)</text>
        <dbReference type="Rhea" id="RHEA:17989"/>
        <dbReference type="Rhea" id="RHEA-COMP:9863"/>
        <dbReference type="Rhea" id="RHEA-COMP:11604"/>
        <dbReference type="ChEBI" id="CHEBI:15378"/>
        <dbReference type="ChEBI" id="CHEBI:29999"/>
        <dbReference type="ChEBI" id="CHEBI:30616"/>
        <dbReference type="ChEBI" id="CHEBI:83421"/>
        <dbReference type="ChEBI" id="CHEBI:456216"/>
        <dbReference type="EC" id="2.7.11.1"/>
    </reaction>
</comment>
<sequence>MQGFPGYQQKGTLVPGQTISVNKYTVQVEKYLSQGGFAHVYLVRTAQPVYNTTHHVLKRIAVANEAMLTDVKKEVDIMRLLKGHPNIVHLIDAAWHRMSNGLYEVFILMEFCPGGGIIDMMNRRLRERLTEAEILQIFVDVCEGVAYMHNSRPPLLHRDLKVENILQASPTSFKLCDFGSATTVATRLPQTTQEFRALEDDLNRHTTLQYRAPEMIDVHLRRPVDEKSDVWALGVLLYKLCYYTTPFEEHGPLAILNVQYRTPPYPVYSSHMRELIGMMLREHGAQRPTVFEILAHVHRLRGTKSQFQYTIPVPKPLSPRHPPQPKPSTSPNIVGSTISYRQAPVVASSISPKPAPAISSSPNAGVQARDKVLEAIAPMRRGRPTKEHSTSRPSSPDKGKNWLEDEEKAWEAMSKKATTQNVVNLDDAFSVGGGPSGKKSGQQGFGDDFGQQLWNASDPNSQSSTSQDALPSSRAPVSAPMKATVTRVASLSRHRDSMRAIPTAQKEKDAFDGLGLGTPEEKPAPTLAEARKLRTGLAAPTSTSQGVSGKYSSSTRPSPSPHTSFGAPSQSGLVPPPLKPSGSGSSWSSQPPSRPGSSQRQNSDSNSAEARFPSLEEIDASFSPPPTNRNRGSVSLVKPGPHASSQPQLAQPPKSLYGTDNDKASSSVNPPTRPPLTTHGSSYTSFRMEKVEEPTSSRHSGFNTAGGSGSTATKADSTSTNQTGNRRSSIIRRHRSSITMKHGSSEHGSGLPPTSSYPYSPTKEPSRPEKSPPAKVTQKDWLTGDDDFEASSTSMRKPSPEPAVAVVRDSPSKRASFIERSNIPIQKALAATHERLPSPPPKLERLTVSAQSSIPDSPSARAHRMFPELDTTMEPAQTLTDNWSPVATTTSSDRKRAETLESSSSADSEGPEDVDRYVPPSKPAEVRSGRPQRKGRQSSVHDLVDLYGGGLQLKDKEKSSEPPRSTTTFTSRPVAGDYLADKRKPLASPATPMASRRKSVSPQPIERPGTTSQKPPSATSPTSPTSARSSRPQSMFVFPSKPSDAPAPLSAGLSPPPDPEPRRTARRTSITDMVQRYEAIDAVARGATSATPSRIARGDSGSSQSSVSLPKRPIQSNGRMPASLSAPDNGSSGLNKPRIPSGQTPPTGLPRTSPTPTPDPVKPKDTEVVTPRPRRISTRPESTNPVFPIQKSISSPVEETYKTNDTRSPSPERPYQGVGRLIDQWQRKTAETETNKSPIPKRGGFVAKRAGLVNGPGRGP</sequence>
<evidence type="ECO:0000256" key="8">
    <source>
        <dbReference type="ARBA" id="ARBA00048679"/>
    </source>
</evidence>
<feature type="compositionally biased region" description="Polar residues" evidence="9">
    <location>
        <begin position="540"/>
        <end position="551"/>
    </location>
</feature>
<dbReference type="Proteomes" id="UP001383192">
    <property type="component" value="Unassembled WGS sequence"/>
</dbReference>
<evidence type="ECO:0000256" key="1">
    <source>
        <dbReference type="ARBA" id="ARBA00012513"/>
    </source>
</evidence>
<feature type="region of interest" description="Disordered" evidence="9">
    <location>
        <begin position="426"/>
        <end position="810"/>
    </location>
</feature>
<dbReference type="Pfam" id="PF00069">
    <property type="entry name" value="Pkinase"/>
    <property type="match status" value="1"/>
</dbReference>
<keyword evidence="5 11" id="KW-0418">Kinase</keyword>
<evidence type="ECO:0000259" key="10">
    <source>
        <dbReference type="PROSITE" id="PS50011"/>
    </source>
</evidence>
<evidence type="ECO:0000256" key="2">
    <source>
        <dbReference type="ARBA" id="ARBA00022527"/>
    </source>
</evidence>
<evidence type="ECO:0000256" key="6">
    <source>
        <dbReference type="ARBA" id="ARBA00022840"/>
    </source>
</evidence>
<feature type="compositionally biased region" description="Polar residues" evidence="9">
    <location>
        <begin position="1179"/>
        <end position="1197"/>
    </location>
</feature>
<dbReference type="GO" id="GO:0004674">
    <property type="term" value="F:protein serine/threonine kinase activity"/>
    <property type="evidence" value="ECO:0007669"/>
    <property type="project" value="UniProtKB-KW"/>
</dbReference>
<reference evidence="11 12" key="1">
    <citation type="submission" date="2024-01" db="EMBL/GenBank/DDBJ databases">
        <title>A draft genome for a cacao thread blight-causing isolate of Paramarasmius palmivorus.</title>
        <authorList>
            <person name="Baruah I.K."/>
            <person name="Bukari Y."/>
            <person name="Amoako-Attah I."/>
            <person name="Meinhardt L.W."/>
            <person name="Bailey B.A."/>
            <person name="Cohen S.P."/>
        </authorList>
    </citation>
    <scope>NUCLEOTIDE SEQUENCE [LARGE SCALE GENOMIC DNA]</scope>
    <source>
        <strain evidence="11 12">GH-12</strain>
    </source>
</reference>
<name>A0AAW0E567_9AGAR</name>
<evidence type="ECO:0000256" key="3">
    <source>
        <dbReference type="ARBA" id="ARBA00022679"/>
    </source>
</evidence>
<dbReference type="InterPro" id="IPR011009">
    <property type="entry name" value="Kinase-like_dom_sf"/>
</dbReference>
<comment type="catalytic activity">
    <reaction evidence="7">
        <text>L-threonyl-[protein] + ATP = O-phospho-L-threonyl-[protein] + ADP + H(+)</text>
        <dbReference type="Rhea" id="RHEA:46608"/>
        <dbReference type="Rhea" id="RHEA-COMP:11060"/>
        <dbReference type="Rhea" id="RHEA-COMP:11605"/>
        <dbReference type="ChEBI" id="CHEBI:15378"/>
        <dbReference type="ChEBI" id="CHEBI:30013"/>
        <dbReference type="ChEBI" id="CHEBI:30616"/>
        <dbReference type="ChEBI" id="CHEBI:61977"/>
        <dbReference type="ChEBI" id="CHEBI:456216"/>
        <dbReference type="EC" id="2.7.11.1"/>
    </reaction>
</comment>
<feature type="compositionally biased region" description="Basic and acidic residues" evidence="9">
    <location>
        <begin position="1225"/>
        <end position="1234"/>
    </location>
</feature>
<dbReference type="SUPFAM" id="SSF56112">
    <property type="entry name" value="Protein kinase-like (PK-like)"/>
    <property type="match status" value="1"/>
</dbReference>
<organism evidence="11 12">
    <name type="scientific">Paramarasmius palmivorus</name>
    <dbReference type="NCBI Taxonomy" id="297713"/>
    <lineage>
        <taxon>Eukaryota</taxon>
        <taxon>Fungi</taxon>
        <taxon>Dikarya</taxon>
        <taxon>Basidiomycota</taxon>
        <taxon>Agaricomycotina</taxon>
        <taxon>Agaricomycetes</taxon>
        <taxon>Agaricomycetidae</taxon>
        <taxon>Agaricales</taxon>
        <taxon>Marasmiineae</taxon>
        <taxon>Marasmiaceae</taxon>
        <taxon>Paramarasmius</taxon>
    </lineage>
</organism>
<protein>
    <recommendedName>
        <fullName evidence="1">non-specific serine/threonine protein kinase</fullName>
        <ecNumber evidence="1">2.7.11.1</ecNumber>
    </recommendedName>
</protein>
<feature type="compositionally biased region" description="Low complexity" evidence="9">
    <location>
        <begin position="962"/>
        <end position="973"/>
    </location>
</feature>
<dbReference type="GO" id="GO:0005737">
    <property type="term" value="C:cytoplasm"/>
    <property type="evidence" value="ECO:0007669"/>
    <property type="project" value="TreeGrafter"/>
</dbReference>
<feature type="region of interest" description="Disordered" evidence="9">
    <location>
        <begin position="376"/>
        <end position="401"/>
    </location>
</feature>
<comment type="caution">
    <text evidence="11">The sequence shown here is derived from an EMBL/GenBank/DDBJ whole genome shotgun (WGS) entry which is preliminary data.</text>
</comment>
<dbReference type="GO" id="GO:0005524">
    <property type="term" value="F:ATP binding"/>
    <property type="evidence" value="ECO:0007669"/>
    <property type="project" value="UniProtKB-KW"/>
</dbReference>
<feature type="compositionally biased region" description="Polar residues" evidence="9">
    <location>
        <begin position="453"/>
        <end position="470"/>
    </location>
</feature>
<keyword evidence="2 11" id="KW-0723">Serine/threonine-protein kinase</keyword>
<evidence type="ECO:0000256" key="5">
    <source>
        <dbReference type="ARBA" id="ARBA00022777"/>
    </source>
</evidence>
<feature type="compositionally biased region" description="Basic and acidic residues" evidence="9">
    <location>
        <begin position="687"/>
        <end position="696"/>
    </location>
</feature>
<dbReference type="GO" id="GO:0000147">
    <property type="term" value="P:actin cortical patch assembly"/>
    <property type="evidence" value="ECO:0007669"/>
    <property type="project" value="TreeGrafter"/>
</dbReference>
<dbReference type="AlphaFoldDB" id="A0AAW0E567"/>
<evidence type="ECO:0000256" key="4">
    <source>
        <dbReference type="ARBA" id="ARBA00022741"/>
    </source>
</evidence>
<proteinExistence type="predicted"/>
<feature type="compositionally biased region" description="Basic and acidic residues" evidence="9">
    <location>
        <begin position="384"/>
        <end position="401"/>
    </location>
</feature>
<dbReference type="PROSITE" id="PS50011">
    <property type="entry name" value="PROTEIN_KINASE_DOM"/>
    <property type="match status" value="1"/>
</dbReference>
<dbReference type="PANTHER" id="PTHR22967:SF57">
    <property type="entry name" value="AUXILIN, ISOFORM A-RELATED"/>
    <property type="match status" value="1"/>
</dbReference>
<gene>
    <name evidence="11" type="primary">AKL1</name>
    <name evidence="11" type="ORF">VNI00_002150</name>
</gene>
<dbReference type="InterPro" id="IPR000719">
    <property type="entry name" value="Prot_kinase_dom"/>
</dbReference>
<feature type="region of interest" description="Disordered" evidence="9">
    <location>
        <begin position="831"/>
        <end position="1260"/>
    </location>
</feature>
<keyword evidence="3 11" id="KW-0808">Transferase</keyword>
<dbReference type="SMART" id="SM00220">
    <property type="entry name" value="S_TKc"/>
    <property type="match status" value="1"/>
</dbReference>
<feature type="compositionally biased region" description="Pro residues" evidence="9">
    <location>
        <begin position="313"/>
        <end position="328"/>
    </location>
</feature>
<keyword evidence="12" id="KW-1185">Reference proteome</keyword>
<feature type="compositionally biased region" description="Low complexity" evidence="9">
    <location>
        <begin position="580"/>
        <end position="598"/>
    </location>
</feature>
<feature type="compositionally biased region" description="Low complexity" evidence="9">
    <location>
        <begin position="1010"/>
        <end position="1034"/>
    </location>
</feature>
<feature type="compositionally biased region" description="Polar residues" evidence="9">
    <location>
        <begin position="599"/>
        <end position="608"/>
    </location>
</feature>
<dbReference type="EC" id="2.7.11.1" evidence="1"/>
<accession>A0AAW0E567</accession>
<keyword evidence="4" id="KW-0547">Nucleotide-binding</keyword>
<feature type="compositionally biased region" description="Polar residues" evidence="9">
    <location>
        <begin position="710"/>
        <end position="725"/>
    </location>
</feature>
<dbReference type="EMBL" id="JAYKXP010000005">
    <property type="protein sequence ID" value="KAK7058516.1"/>
    <property type="molecule type" value="Genomic_DNA"/>
</dbReference>
<evidence type="ECO:0000313" key="11">
    <source>
        <dbReference type="EMBL" id="KAK7058516.1"/>
    </source>
</evidence>
<feature type="domain" description="Protein kinase" evidence="10">
    <location>
        <begin position="26"/>
        <end position="301"/>
    </location>
</feature>